<dbReference type="AlphaFoldDB" id="A0AAD5GG88"/>
<evidence type="ECO:0000256" key="3">
    <source>
        <dbReference type="ARBA" id="ARBA00022692"/>
    </source>
</evidence>
<evidence type="ECO:0000256" key="6">
    <source>
        <dbReference type="SAM" id="Phobius"/>
    </source>
</evidence>
<name>A0AAD5GG88_AMBAR</name>
<evidence type="ECO:0000259" key="7">
    <source>
        <dbReference type="Pfam" id="PF00005"/>
    </source>
</evidence>
<dbReference type="PANTHER" id="PTHR19229:SF154">
    <property type="entry name" value="ABC TRANSPORTER A FAMILY MEMBER 3-RELATED"/>
    <property type="match status" value="1"/>
</dbReference>
<dbReference type="EMBL" id="JAMZMK010008220">
    <property type="protein sequence ID" value="KAI7741312.1"/>
    <property type="molecule type" value="Genomic_DNA"/>
</dbReference>
<dbReference type="InterPro" id="IPR026082">
    <property type="entry name" value="ABCA"/>
</dbReference>
<comment type="caution">
    <text evidence="9">The sequence shown here is derived from an EMBL/GenBank/DDBJ whole genome shotgun (WGS) entry which is preliminary data.</text>
</comment>
<gene>
    <name evidence="9" type="ORF">M8C21_011894</name>
</gene>
<dbReference type="Proteomes" id="UP001206925">
    <property type="component" value="Unassembled WGS sequence"/>
</dbReference>
<feature type="transmembrane region" description="Helical" evidence="6">
    <location>
        <begin position="369"/>
        <end position="390"/>
    </location>
</feature>
<comment type="subcellular location">
    <subcellularLocation>
        <location evidence="1">Membrane</location>
        <topology evidence="1">Multi-pass membrane protein</topology>
    </subcellularLocation>
</comment>
<dbReference type="Pfam" id="PF12698">
    <property type="entry name" value="ABC2_membrane_3"/>
    <property type="match status" value="1"/>
</dbReference>
<comment type="similarity">
    <text evidence="2">Belongs to the ABC transporter superfamily. ABCA family. CPR flippase (TC 3.A.1.211) subfamily.</text>
</comment>
<feature type="domain" description="ABC transporter" evidence="7">
    <location>
        <begin position="574"/>
        <end position="716"/>
    </location>
</feature>
<protein>
    <recommendedName>
        <fullName evidence="11">ABC transporter A family member 7-like protein</fullName>
    </recommendedName>
</protein>
<accession>A0AAD5GG88</accession>
<dbReference type="InterPro" id="IPR013525">
    <property type="entry name" value="ABC2_TM"/>
</dbReference>
<dbReference type="GO" id="GO:0005524">
    <property type="term" value="F:ATP binding"/>
    <property type="evidence" value="ECO:0007669"/>
    <property type="project" value="InterPro"/>
</dbReference>
<feature type="domain" description="ABC-2 type transporter transmembrane" evidence="8">
    <location>
        <begin position="197"/>
        <end position="493"/>
    </location>
</feature>
<keyword evidence="4 6" id="KW-1133">Transmembrane helix</keyword>
<feature type="transmembrane region" description="Helical" evidence="6">
    <location>
        <begin position="329"/>
        <end position="357"/>
    </location>
</feature>
<dbReference type="PANTHER" id="PTHR19229">
    <property type="entry name" value="ATP-BINDING CASSETTE TRANSPORTER SUBFAMILY A ABCA"/>
    <property type="match status" value="1"/>
</dbReference>
<evidence type="ECO:0000256" key="5">
    <source>
        <dbReference type="ARBA" id="ARBA00023136"/>
    </source>
</evidence>
<evidence type="ECO:0008006" key="11">
    <source>
        <dbReference type="Google" id="ProtNLM"/>
    </source>
</evidence>
<keyword evidence="3 6" id="KW-0812">Transmembrane</keyword>
<sequence>KPENKCGCTCIDQDGDGQCERVCGIQYSDLDQVATCPIPNPPEWPPMLQLPDPRFRAVRTNSISFGNLPSEGCRDTGSCPVTVLMTGSNQSLGESLGRNMFPSSSNFNSSNGLAGVVLGSASQTDITNFLDSAFYSDFPIYYVQSQCGANSTFSLSVPIASLDLDKEIRCAQGQHLWRNSSSDINNELYAGYRKGNPEEKINEILAGYDFMNSNMNNYNVTVWYNSTYKNDTGNGPLGFVRVPRSINLVSNAFLQLLVGPSTQMLFDFIKEMPKPETEIRLDFSSLLGPLFFTWVILQLFPIVLTGLVYEKQQNLRIMMKMHGLGDGPYWIISYAYFLAISLVYMFCFVAFGSAVGLKFFTLNDYSIQFVFYFIYINLQISMAFLVAALFSNVKTAAVVGYITVFATGLLGGFFFQFFLQDKSFSRIWIVVMELYPGFSLYAGLYEFSEYAFTGNYIGTDGMHWGDISDSNNEMRHVLIIMLLEWLVVFYVSYYIDQAVSSGSGARKSPLFFLQKFKKNSSTSFRKPSLQRQGSKRERVEQSILEQDTSHAIVCDNLKKVYPGRDGNPEKFAVRGLSLALSQGECFGMLGPNGAGKTSFINMIGAPGQMIGLIKPSSGTAYVQGLDITTNMDQIYANMGVCPQHDLLWETLTGREHLLFYGRLKNLKGSTLTQAVEESLKSVNLFNGGVADKQAGKYSGGMKRRLSVAISLIGDPKHTTVNILYT</sequence>
<organism evidence="9 10">
    <name type="scientific">Ambrosia artemisiifolia</name>
    <name type="common">Common ragweed</name>
    <dbReference type="NCBI Taxonomy" id="4212"/>
    <lineage>
        <taxon>Eukaryota</taxon>
        <taxon>Viridiplantae</taxon>
        <taxon>Streptophyta</taxon>
        <taxon>Embryophyta</taxon>
        <taxon>Tracheophyta</taxon>
        <taxon>Spermatophyta</taxon>
        <taxon>Magnoliopsida</taxon>
        <taxon>eudicotyledons</taxon>
        <taxon>Gunneridae</taxon>
        <taxon>Pentapetalae</taxon>
        <taxon>asterids</taxon>
        <taxon>campanulids</taxon>
        <taxon>Asterales</taxon>
        <taxon>Asteraceae</taxon>
        <taxon>Asteroideae</taxon>
        <taxon>Heliantheae alliance</taxon>
        <taxon>Heliantheae</taxon>
        <taxon>Ambrosia</taxon>
    </lineage>
</organism>
<dbReference type="GO" id="GO:0140359">
    <property type="term" value="F:ABC-type transporter activity"/>
    <property type="evidence" value="ECO:0007669"/>
    <property type="project" value="InterPro"/>
</dbReference>
<keyword evidence="10" id="KW-1185">Reference proteome</keyword>
<evidence type="ECO:0000313" key="9">
    <source>
        <dbReference type="EMBL" id="KAI7741312.1"/>
    </source>
</evidence>
<dbReference type="SUPFAM" id="SSF52540">
    <property type="entry name" value="P-loop containing nucleoside triphosphate hydrolases"/>
    <property type="match status" value="1"/>
</dbReference>
<reference evidence="9" key="1">
    <citation type="submission" date="2022-06" db="EMBL/GenBank/DDBJ databases">
        <title>Uncovering the hologenomic basis of an extraordinary plant invasion.</title>
        <authorList>
            <person name="Bieker V.C."/>
            <person name="Martin M.D."/>
            <person name="Gilbert T."/>
            <person name="Hodgins K."/>
            <person name="Battlay P."/>
            <person name="Petersen B."/>
            <person name="Wilson J."/>
        </authorList>
    </citation>
    <scope>NUCLEOTIDE SEQUENCE</scope>
    <source>
        <strain evidence="9">AA19_3_7</strain>
        <tissue evidence="9">Leaf</tissue>
    </source>
</reference>
<proteinExistence type="inferred from homology"/>
<dbReference type="GO" id="GO:0005319">
    <property type="term" value="F:lipid transporter activity"/>
    <property type="evidence" value="ECO:0007669"/>
    <property type="project" value="TreeGrafter"/>
</dbReference>
<feature type="transmembrane region" description="Helical" evidence="6">
    <location>
        <begin position="396"/>
        <end position="419"/>
    </location>
</feature>
<dbReference type="Pfam" id="PF00005">
    <property type="entry name" value="ABC_tran"/>
    <property type="match status" value="1"/>
</dbReference>
<dbReference type="InterPro" id="IPR003439">
    <property type="entry name" value="ABC_transporter-like_ATP-bd"/>
</dbReference>
<evidence type="ECO:0000256" key="1">
    <source>
        <dbReference type="ARBA" id="ARBA00004141"/>
    </source>
</evidence>
<feature type="transmembrane region" description="Helical" evidence="6">
    <location>
        <begin position="290"/>
        <end position="309"/>
    </location>
</feature>
<evidence type="ECO:0000256" key="2">
    <source>
        <dbReference type="ARBA" id="ARBA00008526"/>
    </source>
</evidence>
<evidence type="ECO:0000256" key="4">
    <source>
        <dbReference type="ARBA" id="ARBA00022989"/>
    </source>
</evidence>
<keyword evidence="5 6" id="KW-0472">Membrane</keyword>
<dbReference type="GO" id="GO:0016020">
    <property type="term" value="C:membrane"/>
    <property type="evidence" value="ECO:0007669"/>
    <property type="project" value="UniProtKB-SubCell"/>
</dbReference>
<feature type="transmembrane region" description="Helical" evidence="6">
    <location>
        <begin position="477"/>
        <end position="495"/>
    </location>
</feature>
<evidence type="ECO:0000313" key="10">
    <source>
        <dbReference type="Proteomes" id="UP001206925"/>
    </source>
</evidence>
<evidence type="ECO:0000259" key="8">
    <source>
        <dbReference type="Pfam" id="PF12698"/>
    </source>
</evidence>
<dbReference type="Gene3D" id="3.40.50.300">
    <property type="entry name" value="P-loop containing nucleotide triphosphate hydrolases"/>
    <property type="match status" value="1"/>
</dbReference>
<feature type="non-terminal residue" evidence="9">
    <location>
        <position position="1"/>
    </location>
</feature>
<dbReference type="InterPro" id="IPR027417">
    <property type="entry name" value="P-loop_NTPase"/>
</dbReference>
<dbReference type="GO" id="GO:0016887">
    <property type="term" value="F:ATP hydrolysis activity"/>
    <property type="evidence" value="ECO:0007669"/>
    <property type="project" value="InterPro"/>
</dbReference>